<proteinExistence type="predicted"/>
<feature type="domain" description="Thioredoxin" evidence="1">
    <location>
        <begin position="7"/>
        <end position="101"/>
    </location>
</feature>
<evidence type="ECO:0000313" key="2">
    <source>
        <dbReference type="EMBL" id="OSX79454.1"/>
    </source>
</evidence>
<sequence>MGFTDITTVDGFNDAIKNSKMAVIHFCSPTHSTCEKVDPELDELSTNQKVMDAGIVFFQVDLPLASDVVTTSQVQNPPAVQVYQDGKKVDEAQGGNLAPVKKWVEALAGLF</sequence>
<dbReference type="Pfam" id="PF00085">
    <property type="entry name" value="Thioredoxin"/>
    <property type="match status" value="1"/>
</dbReference>
<reference evidence="2 3" key="1">
    <citation type="submission" date="2017-03" db="EMBL/GenBank/DDBJ databases">
        <title>WGS assembly of Porphyra umbilicalis.</title>
        <authorList>
            <person name="Brawley S.H."/>
            <person name="Blouin N.A."/>
            <person name="Ficko-Blean E."/>
            <person name="Wheeler G.L."/>
            <person name="Lohr M."/>
            <person name="Goodson H.V."/>
            <person name="Jenkins J.W."/>
            <person name="Blaby-Haas C.E."/>
            <person name="Helliwell K.E."/>
            <person name="Chan C."/>
            <person name="Marriage T."/>
            <person name="Bhattacharya D."/>
            <person name="Klein A.S."/>
            <person name="Badis Y."/>
            <person name="Brodie J."/>
            <person name="Cao Y."/>
            <person name="Collen J."/>
            <person name="Dittami S.M."/>
            <person name="Gachon C.M."/>
            <person name="Green B.R."/>
            <person name="Karpowicz S."/>
            <person name="Kim J.W."/>
            <person name="Kudahl U."/>
            <person name="Lin S."/>
            <person name="Michel G."/>
            <person name="Mittag M."/>
            <person name="Olson B.J."/>
            <person name="Pangilinan J."/>
            <person name="Peng Y."/>
            <person name="Qiu H."/>
            <person name="Shu S."/>
            <person name="Singer J.T."/>
            <person name="Smith A.G."/>
            <person name="Sprecher B.N."/>
            <person name="Wagner V."/>
            <person name="Wang W."/>
            <person name="Wang Z.-Y."/>
            <person name="Yan J."/>
            <person name="Yarish C."/>
            <person name="Zoeuner-Riek S."/>
            <person name="Zhuang Y."/>
            <person name="Zou Y."/>
            <person name="Lindquist E.A."/>
            <person name="Grimwood J."/>
            <person name="Barry K."/>
            <person name="Rokhsar D.S."/>
            <person name="Schmutz J."/>
            <person name="Stiller J.W."/>
            <person name="Grossman A.R."/>
            <person name="Prochnik S.E."/>
        </authorList>
    </citation>
    <scope>NUCLEOTIDE SEQUENCE [LARGE SCALE GENOMIC DNA]</scope>
    <source>
        <strain evidence="2">4086291</strain>
    </source>
</reference>
<evidence type="ECO:0000259" key="1">
    <source>
        <dbReference type="Pfam" id="PF00085"/>
    </source>
</evidence>
<dbReference type="AlphaFoldDB" id="A0A1X6PF25"/>
<name>A0A1X6PF25_PORUM</name>
<evidence type="ECO:0000313" key="3">
    <source>
        <dbReference type="Proteomes" id="UP000218209"/>
    </source>
</evidence>
<accession>A0A1X6PF25</accession>
<protein>
    <recommendedName>
        <fullName evidence="1">Thioredoxin domain-containing protein</fullName>
    </recommendedName>
</protein>
<dbReference type="Gene3D" id="3.40.30.10">
    <property type="entry name" value="Glutaredoxin"/>
    <property type="match status" value="1"/>
</dbReference>
<organism evidence="2 3">
    <name type="scientific">Porphyra umbilicalis</name>
    <name type="common">Purple laver</name>
    <name type="synonym">Red alga</name>
    <dbReference type="NCBI Taxonomy" id="2786"/>
    <lineage>
        <taxon>Eukaryota</taxon>
        <taxon>Rhodophyta</taxon>
        <taxon>Bangiophyceae</taxon>
        <taxon>Bangiales</taxon>
        <taxon>Bangiaceae</taxon>
        <taxon>Porphyra</taxon>
    </lineage>
</organism>
<dbReference type="InterPro" id="IPR013766">
    <property type="entry name" value="Thioredoxin_domain"/>
</dbReference>
<gene>
    <name evidence="2" type="ORF">BU14_0076s0010</name>
</gene>
<keyword evidence="3" id="KW-1185">Reference proteome</keyword>
<dbReference type="Proteomes" id="UP000218209">
    <property type="component" value="Unassembled WGS sequence"/>
</dbReference>
<dbReference type="CDD" id="cd02947">
    <property type="entry name" value="TRX_family"/>
    <property type="match status" value="1"/>
</dbReference>
<dbReference type="SUPFAM" id="SSF52833">
    <property type="entry name" value="Thioredoxin-like"/>
    <property type="match status" value="1"/>
</dbReference>
<dbReference type="EMBL" id="KV918790">
    <property type="protein sequence ID" value="OSX79454.1"/>
    <property type="molecule type" value="Genomic_DNA"/>
</dbReference>
<dbReference type="InterPro" id="IPR036249">
    <property type="entry name" value="Thioredoxin-like_sf"/>
</dbReference>
<dbReference type="OrthoDB" id="72053at2759"/>